<dbReference type="EC" id="2.7.11.1" evidence="4"/>
<evidence type="ECO:0000313" key="24">
    <source>
        <dbReference type="EMBL" id="NDV31095.1"/>
    </source>
</evidence>
<dbReference type="InterPro" id="IPR018935">
    <property type="entry name" value="RIO_kinase_CS"/>
</dbReference>
<dbReference type="InterPro" id="IPR011009">
    <property type="entry name" value="Kinase-like_dom_sf"/>
</dbReference>
<dbReference type="GO" id="GO:0004674">
    <property type="term" value="F:protein serine/threonine kinase activity"/>
    <property type="evidence" value="ECO:0007669"/>
    <property type="project" value="UniProtKB-KW"/>
</dbReference>
<dbReference type="PANTHER" id="PTHR45723">
    <property type="entry name" value="SERINE/THREONINE-PROTEIN KINASE RIO1"/>
    <property type="match status" value="1"/>
</dbReference>
<protein>
    <recommendedName>
        <fullName evidence="5">Serine/threonine-protein kinase RIO1</fullName>
        <ecNumber evidence="4">2.7.11.1</ecNumber>
    </recommendedName>
    <alternativeName>
        <fullName evidence="18">Serine/threonine-protein kinase rio1</fullName>
    </alternativeName>
</protein>
<feature type="compositionally biased region" description="Acidic residues" evidence="22">
    <location>
        <begin position="18"/>
        <end position="27"/>
    </location>
</feature>
<proteinExistence type="inferred from homology"/>
<feature type="binding site" evidence="20">
    <location>
        <position position="218"/>
    </location>
    <ligand>
        <name>ATP</name>
        <dbReference type="ChEBI" id="CHEBI:30616"/>
    </ligand>
</feature>
<dbReference type="GO" id="GO:0042254">
    <property type="term" value="P:ribosome biogenesis"/>
    <property type="evidence" value="ECO:0007669"/>
    <property type="project" value="UniProtKB-KW"/>
</dbReference>
<evidence type="ECO:0000256" key="1">
    <source>
        <dbReference type="ARBA" id="ARBA00001946"/>
    </source>
</evidence>
<dbReference type="Pfam" id="PF01163">
    <property type="entry name" value="RIO1"/>
    <property type="match status" value="1"/>
</dbReference>
<dbReference type="PROSITE" id="PS01245">
    <property type="entry name" value="RIO1"/>
    <property type="match status" value="1"/>
</dbReference>
<dbReference type="FunFam" id="3.30.200.20:FF:000148">
    <property type="entry name" value="Serine/threonine-protein kinase RIO1"/>
    <property type="match status" value="1"/>
</dbReference>
<evidence type="ECO:0000256" key="19">
    <source>
        <dbReference type="PIRSR" id="PIRSR038147-1"/>
    </source>
</evidence>
<keyword evidence="9" id="KW-0808">Transferase</keyword>
<evidence type="ECO:0000256" key="6">
    <source>
        <dbReference type="ARBA" id="ARBA00022490"/>
    </source>
</evidence>
<feature type="compositionally biased region" description="Acidic residues" evidence="22">
    <location>
        <begin position="407"/>
        <end position="433"/>
    </location>
</feature>
<comment type="catalytic activity">
    <reaction evidence="16">
        <text>L-threonyl-[protein] + ATP = O-phospho-L-threonyl-[protein] + ADP + H(+)</text>
        <dbReference type="Rhea" id="RHEA:46608"/>
        <dbReference type="Rhea" id="RHEA-COMP:11060"/>
        <dbReference type="Rhea" id="RHEA-COMP:11605"/>
        <dbReference type="ChEBI" id="CHEBI:15378"/>
        <dbReference type="ChEBI" id="CHEBI:30013"/>
        <dbReference type="ChEBI" id="CHEBI:30616"/>
        <dbReference type="ChEBI" id="CHEBI:61977"/>
        <dbReference type="ChEBI" id="CHEBI:456216"/>
        <dbReference type="EC" id="2.7.11.1"/>
    </reaction>
</comment>
<evidence type="ECO:0000256" key="4">
    <source>
        <dbReference type="ARBA" id="ARBA00012513"/>
    </source>
</evidence>
<dbReference type="Gene3D" id="3.30.200.20">
    <property type="entry name" value="Phosphorylase Kinase, domain 1"/>
    <property type="match status" value="1"/>
</dbReference>
<keyword evidence="11 20" id="KW-0547">Nucleotide-binding</keyword>
<sequence length="490" mass="56671">MKKDIQLMLNSYLSNGNDAEDEDLFEDAYEKNEPVGGGGGGGGGGFVKPANEPLFYKLEKVFTSPAEYSTTVKEQIRKDEARRKKVYKEKSSRATNEQVLDPRTRMILYKMLNSGKIDELDGCISTGKEANVYHATDKDGNELAVKVYKTSILVFKDRERYVNGEFRFRRGYCKHNPRKMVKVWAEKEMRNLLRLRAGGIPCPNPIYLRFHVLAMDFIGNKGYPAPRLKDAQLDAEQFEKSYFQCIRMMRRMYHRCKLIHADLSEYNILYYKNRCYFIDVSQSVEHDHPNALNFLRKDCVAITCFFAKKNILTLTARELFDYVTDLGITDATEELYLNDLKGKISARHLSITELVDDKVFLDSFIPRTLAEVLHADSDINKLEHNWEDSEILYKKITGIHTSGQAEAQEEENSGEGEVEDEEDTFGSSEEESSEDGKDRKRGETTEERKNRKKLIKAQQREKRTTKTPKYIKKNRKKQAKIQNTTKKKTK</sequence>
<evidence type="ECO:0000256" key="13">
    <source>
        <dbReference type="ARBA" id="ARBA00022801"/>
    </source>
</evidence>
<evidence type="ECO:0000256" key="15">
    <source>
        <dbReference type="ARBA" id="ARBA00022842"/>
    </source>
</evidence>
<evidence type="ECO:0000256" key="10">
    <source>
        <dbReference type="ARBA" id="ARBA00022723"/>
    </source>
</evidence>
<dbReference type="CDD" id="cd05147">
    <property type="entry name" value="RIO1_euk"/>
    <property type="match status" value="1"/>
</dbReference>
<evidence type="ECO:0000256" key="17">
    <source>
        <dbReference type="ARBA" id="ARBA00048679"/>
    </source>
</evidence>
<evidence type="ECO:0000256" key="21">
    <source>
        <dbReference type="PIRSR" id="PIRSR038147-3"/>
    </source>
</evidence>
<evidence type="ECO:0000256" key="5">
    <source>
        <dbReference type="ARBA" id="ARBA00016038"/>
    </source>
</evidence>
<feature type="binding site" evidence="20">
    <location>
        <position position="146"/>
    </location>
    <ligand>
        <name>ATP</name>
        <dbReference type="ChEBI" id="CHEBI:30616"/>
    </ligand>
</feature>
<keyword evidence="7" id="KW-0690">Ribosome biogenesis</keyword>
<reference evidence="24" key="1">
    <citation type="journal article" date="2020" name="J. Eukaryot. Microbiol.">
        <title>De novo Sequencing, Assembly and Annotation of the Transcriptome for the Free-Living Testate Amoeba Arcella intermedia.</title>
        <authorList>
            <person name="Ribeiro G.M."/>
            <person name="Porfirio-Sousa A.L."/>
            <person name="Maurer-Alcala X.X."/>
            <person name="Katz L.A."/>
            <person name="Lahr D.J.G."/>
        </authorList>
    </citation>
    <scope>NUCLEOTIDE SEQUENCE</scope>
</reference>
<feature type="compositionally biased region" description="Gly residues" evidence="22">
    <location>
        <begin position="35"/>
        <end position="44"/>
    </location>
</feature>
<evidence type="ECO:0000256" key="12">
    <source>
        <dbReference type="ARBA" id="ARBA00022777"/>
    </source>
</evidence>
<evidence type="ECO:0000256" key="22">
    <source>
        <dbReference type="SAM" id="MobiDB-lite"/>
    </source>
</evidence>
<dbReference type="GO" id="GO:0046872">
    <property type="term" value="F:metal ion binding"/>
    <property type="evidence" value="ECO:0007669"/>
    <property type="project" value="UniProtKB-KW"/>
</dbReference>
<feature type="region of interest" description="Disordered" evidence="22">
    <location>
        <begin position="402"/>
        <end position="490"/>
    </location>
</feature>
<evidence type="ECO:0000256" key="8">
    <source>
        <dbReference type="ARBA" id="ARBA00022527"/>
    </source>
</evidence>
<keyword evidence="13" id="KW-0378">Hydrolase</keyword>
<comment type="similarity">
    <text evidence="3">Belongs to the protein kinase superfamily. RIO-type Ser/Thr kinase family.</text>
</comment>
<dbReference type="SUPFAM" id="SSF56112">
    <property type="entry name" value="Protein kinase-like (PK-like)"/>
    <property type="match status" value="1"/>
</dbReference>
<feature type="compositionally biased region" description="Basic and acidic residues" evidence="22">
    <location>
        <begin position="434"/>
        <end position="449"/>
    </location>
</feature>
<keyword evidence="6" id="KW-0963">Cytoplasm</keyword>
<feature type="domain" description="RIO kinase" evidence="23">
    <location>
        <begin position="89"/>
        <end position="325"/>
    </location>
</feature>
<evidence type="ECO:0000256" key="11">
    <source>
        <dbReference type="ARBA" id="ARBA00022741"/>
    </source>
</evidence>
<feature type="compositionally biased region" description="Basic residues" evidence="22">
    <location>
        <begin position="465"/>
        <end position="490"/>
    </location>
</feature>
<dbReference type="Gene3D" id="1.10.510.10">
    <property type="entry name" value="Transferase(Phosphotransferase) domain 1"/>
    <property type="match status" value="1"/>
</dbReference>
<dbReference type="EMBL" id="GIBP01002126">
    <property type="protein sequence ID" value="NDV31095.1"/>
    <property type="molecule type" value="Transcribed_RNA"/>
</dbReference>
<keyword evidence="15" id="KW-0460">Magnesium</keyword>
<name>A0A6B2L2F9_9EUKA</name>
<comment type="cofactor">
    <cofactor evidence="1 21">
        <name>Mg(2+)</name>
        <dbReference type="ChEBI" id="CHEBI:18420"/>
    </cofactor>
</comment>
<dbReference type="InterPro" id="IPR051272">
    <property type="entry name" value="RIO-type_Ser/Thr_kinase"/>
</dbReference>
<feature type="region of interest" description="Disordered" evidence="22">
    <location>
        <begin position="14"/>
        <end position="44"/>
    </location>
</feature>
<feature type="binding site" evidence="21">
    <location>
        <position position="279"/>
    </location>
    <ligand>
        <name>Mg(2+)</name>
        <dbReference type="ChEBI" id="CHEBI:18420"/>
    </ligand>
</feature>
<evidence type="ECO:0000256" key="20">
    <source>
        <dbReference type="PIRSR" id="PIRSR038147-2"/>
    </source>
</evidence>
<dbReference type="SMART" id="SM00090">
    <property type="entry name" value="RIO"/>
    <property type="match status" value="1"/>
</dbReference>
<dbReference type="InterPro" id="IPR018934">
    <property type="entry name" value="RIO_dom"/>
</dbReference>
<evidence type="ECO:0000259" key="23">
    <source>
        <dbReference type="SMART" id="SM00090"/>
    </source>
</evidence>
<dbReference type="GO" id="GO:0016787">
    <property type="term" value="F:hydrolase activity"/>
    <property type="evidence" value="ECO:0007669"/>
    <property type="project" value="UniProtKB-KW"/>
</dbReference>
<evidence type="ECO:0000256" key="14">
    <source>
        <dbReference type="ARBA" id="ARBA00022840"/>
    </source>
</evidence>
<dbReference type="GO" id="GO:0005737">
    <property type="term" value="C:cytoplasm"/>
    <property type="evidence" value="ECO:0007669"/>
    <property type="project" value="UniProtKB-SubCell"/>
</dbReference>
<evidence type="ECO:0000256" key="2">
    <source>
        <dbReference type="ARBA" id="ARBA00004496"/>
    </source>
</evidence>
<accession>A0A6B2L2F9</accession>
<evidence type="ECO:0000256" key="16">
    <source>
        <dbReference type="ARBA" id="ARBA00047899"/>
    </source>
</evidence>
<dbReference type="AlphaFoldDB" id="A0A6B2L2F9"/>
<evidence type="ECO:0000256" key="3">
    <source>
        <dbReference type="ARBA" id="ARBA00009196"/>
    </source>
</evidence>
<comment type="catalytic activity">
    <reaction evidence="17">
        <text>L-seryl-[protein] + ATP = O-phospho-L-seryl-[protein] + ADP + H(+)</text>
        <dbReference type="Rhea" id="RHEA:17989"/>
        <dbReference type="Rhea" id="RHEA-COMP:9863"/>
        <dbReference type="Rhea" id="RHEA-COMP:11604"/>
        <dbReference type="ChEBI" id="CHEBI:15378"/>
        <dbReference type="ChEBI" id="CHEBI:29999"/>
        <dbReference type="ChEBI" id="CHEBI:30616"/>
        <dbReference type="ChEBI" id="CHEBI:83421"/>
        <dbReference type="ChEBI" id="CHEBI:456216"/>
        <dbReference type="EC" id="2.7.11.1"/>
    </reaction>
</comment>
<feature type="binding site" evidence="21">
    <location>
        <position position="267"/>
    </location>
    <ligand>
        <name>Mg(2+)</name>
        <dbReference type="ChEBI" id="CHEBI:18420"/>
    </ligand>
</feature>
<evidence type="ECO:0000256" key="7">
    <source>
        <dbReference type="ARBA" id="ARBA00022517"/>
    </source>
</evidence>
<dbReference type="GO" id="GO:0005524">
    <property type="term" value="F:ATP binding"/>
    <property type="evidence" value="ECO:0007669"/>
    <property type="project" value="UniProtKB-KW"/>
</dbReference>
<keyword evidence="14 20" id="KW-0067">ATP-binding</keyword>
<feature type="active site" description="Proton acceptor" evidence="19">
    <location>
        <position position="262"/>
    </location>
</feature>
<evidence type="ECO:0000256" key="18">
    <source>
        <dbReference type="ARBA" id="ARBA00068838"/>
    </source>
</evidence>
<feature type="active site" description="4-aspartylphosphate intermediate" evidence="19">
    <location>
        <position position="279"/>
    </location>
</feature>
<evidence type="ECO:0000256" key="9">
    <source>
        <dbReference type="ARBA" id="ARBA00022679"/>
    </source>
</evidence>
<organism evidence="24">
    <name type="scientific">Arcella intermedia</name>
    <dbReference type="NCBI Taxonomy" id="1963864"/>
    <lineage>
        <taxon>Eukaryota</taxon>
        <taxon>Amoebozoa</taxon>
        <taxon>Tubulinea</taxon>
        <taxon>Elardia</taxon>
        <taxon>Arcellinida</taxon>
        <taxon>Sphaerothecina</taxon>
        <taxon>Arcellidae</taxon>
        <taxon>Arcella</taxon>
    </lineage>
</organism>
<dbReference type="InterPro" id="IPR017407">
    <property type="entry name" value="Ser/Thr_kinase_Rio1"/>
</dbReference>
<comment type="subcellular location">
    <subcellularLocation>
        <location evidence="2">Cytoplasm</location>
    </subcellularLocation>
</comment>
<dbReference type="PIRSF" id="PIRSF038147">
    <property type="entry name" value="Ser/Thr_PK_RIO1"/>
    <property type="match status" value="1"/>
</dbReference>
<dbReference type="InterPro" id="IPR000687">
    <property type="entry name" value="RIO_kinase"/>
</dbReference>
<keyword evidence="12" id="KW-0418">Kinase</keyword>
<keyword evidence="10" id="KW-0479">Metal-binding</keyword>
<keyword evidence="8" id="KW-0723">Serine/threonine-protein kinase</keyword>